<dbReference type="SUPFAM" id="SSF56059">
    <property type="entry name" value="Glutathione synthetase ATP-binding domain-like"/>
    <property type="match status" value="1"/>
</dbReference>
<accession>A0A645DUL9</accession>
<evidence type="ECO:0000256" key="3">
    <source>
        <dbReference type="ARBA" id="ARBA00022840"/>
    </source>
</evidence>
<evidence type="ECO:0000256" key="1">
    <source>
        <dbReference type="ARBA" id="ARBA00022598"/>
    </source>
</evidence>
<dbReference type="GO" id="GO:0005524">
    <property type="term" value="F:ATP binding"/>
    <property type="evidence" value="ECO:0007669"/>
    <property type="project" value="UniProtKB-KW"/>
</dbReference>
<dbReference type="EMBL" id="VSSQ01039841">
    <property type="protein sequence ID" value="MPM92975.1"/>
    <property type="molecule type" value="Genomic_DNA"/>
</dbReference>
<dbReference type="GO" id="GO:0016874">
    <property type="term" value="F:ligase activity"/>
    <property type="evidence" value="ECO:0007669"/>
    <property type="project" value="UniProtKB-KW"/>
</dbReference>
<dbReference type="PANTHER" id="PTHR43334:SF1">
    <property type="entry name" value="3-HYDROXYPROPIONATE--COA LIGASE [ADP-FORMING]"/>
    <property type="match status" value="1"/>
</dbReference>
<proteinExistence type="predicted"/>
<dbReference type="Pfam" id="PF13549">
    <property type="entry name" value="ATP-grasp_5"/>
    <property type="match status" value="1"/>
</dbReference>
<dbReference type="AlphaFoldDB" id="A0A645DUL9"/>
<evidence type="ECO:0000313" key="4">
    <source>
        <dbReference type="EMBL" id="MPM92975.1"/>
    </source>
</evidence>
<reference evidence="4" key="1">
    <citation type="submission" date="2019-08" db="EMBL/GenBank/DDBJ databases">
        <authorList>
            <person name="Kucharzyk K."/>
            <person name="Murdoch R.W."/>
            <person name="Higgins S."/>
            <person name="Loffler F."/>
        </authorList>
    </citation>
    <scope>NUCLEOTIDE SEQUENCE</scope>
</reference>
<keyword evidence="2" id="KW-0547">Nucleotide-binding</keyword>
<evidence type="ECO:0000256" key="2">
    <source>
        <dbReference type="ARBA" id="ARBA00022741"/>
    </source>
</evidence>
<keyword evidence="3" id="KW-0067">ATP-binding</keyword>
<dbReference type="PANTHER" id="PTHR43334">
    <property type="entry name" value="ACETATE--COA LIGASE [ADP-FORMING]"/>
    <property type="match status" value="1"/>
</dbReference>
<protein>
    <recommendedName>
        <fullName evidence="5">Protein lysine acetyltransferase Pka</fullName>
    </recommendedName>
</protein>
<dbReference type="InterPro" id="IPR051538">
    <property type="entry name" value="Acyl-CoA_Synth/Transferase"/>
</dbReference>
<name>A0A645DUL9_9ZZZZ</name>
<evidence type="ECO:0008006" key="5">
    <source>
        <dbReference type="Google" id="ProtNLM"/>
    </source>
</evidence>
<comment type="caution">
    <text evidence="4">The sequence shown here is derived from an EMBL/GenBank/DDBJ whole genome shotgun (WGS) entry which is preliminary data.</text>
</comment>
<dbReference type="Gene3D" id="3.30.470.20">
    <property type="entry name" value="ATP-grasp fold, B domain"/>
    <property type="match status" value="1"/>
</dbReference>
<organism evidence="4">
    <name type="scientific">bioreactor metagenome</name>
    <dbReference type="NCBI Taxonomy" id="1076179"/>
    <lineage>
        <taxon>unclassified sequences</taxon>
        <taxon>metagenomes</taxon>
        <taxon>ecological metagenomes</taxon>
    </lineage>
</organism>
<keyword evidence="1" id="KW-0436">Ligase</keyword>
<gene>
    <name evidence="4" type="ORF">SDC9_140111</name>
</gene>
<sequence length="140" mass="15036">MLANAKAYKPDAKVEGVLVQRMVPKGVEVIVGGLRDVQFGPVIMFGLGGIFVEIFKDVQFRMAPLTPKEALDLITSIKAFPMLTGARGQAPVNLEALAELIVNTSEFLSENQDVKEIDLNPVICFAGNVQALDASIGYDG</sequence>